<evidence type="ECO:0000313" key="1">
    <source>
        <dbReference type="EMBL" id="GGA45919.1"/>
    </source>
</evidence>
<evidence type="ECO:0000313" key="2">
    <source>
        <dbReference type="Proteomes" id="UP000618591"/>
    </source>
</evidence>
<sequence>MLALARTRFDTPCRIEVEHSDEHFHAHVELADGVPIYPGDKVRVHGEPIVVGFGESAVFNRTATVERATAIERLWTKFAGHFEMTELYEVSFTPRRTA</sequence>
<dbReference type="Proteomes" id="UP000618591">
    <property type="component" value="Unassembled WGS sequence"/>
</dbReference>
<comment type="caution">
    <text evidence="1">The sequence shown here is derived from an EMBL/GenBank/DDBJ whole genome shotgun (WGS) entry which is preliminary data.</text>
</comment>
<organism evidence="1 2">
    <name type="scientific">Sphingomonas psychrolutea</name>
    <dbReference type="NCBI Taxonomy" id="1259676"/>
    <lineage>
        <taxon>Bacteria</taxon>
        <taxon>Pseudomonadati</taxon>
        <taxon>Pseudomonadota</taxon>
        <taxon>Alphaproteobacteria</taxon>
        <taxon>Sphingomonadales</taxon>
        <taxon>Sphingomonadaceae</taxon>
        <taxon>Sphingomonas</taxon>
    </lineage>
</organism>
<evidence type="ECO:0008006" key="3">
    <source>
        <dbReference type="Google" id="ProtNLM"/>
    </source>
</evidence>
<protein>
    <recommendedName>
        <fullName evidence="3">DUF4160 domain-containing protein</fullName>
    </recommendedName>
</protein>
<reference evidence="2" key="1">
    <citation type="journal article" date="2019" name="Int. J. Syst. Evol. Microbiol.">
        <title>The Global Catalogue of Microorganisms (GCM) 10K type strain sequencing project: providing services to taxonomists for standard genome sequencing and annotation.</title>
        <authorList>
            <consortium name="The Broad Institute Genomics Platform"/>
            <consortium name="The Broad Institute Genome Sequencing Center for Infectious Disease"/>
            <person name="Wu L."/>
            <person name="Ma J."/>
        </authorList>
    </citation>
    <scope>NUCLEOTIDE SEQUENCE [LARGE SCALE GENOMIC DNA]</scope>
    <source>
        <strain evidence="2">CGMCC 1.10106</strain>
    </source>
</reference>
<proteinExistence type="predicted"/>
<gene>
    <name evidence="1" type="ORF">GCM10011395_15200</name>
</gene>
<dbReference type="RefSeq" id="WP_188446264.1">
    <property type="nucleotide sequence ID" value="NZ_BMDW01000007.1"/>
</dbReference>
<accession>A0ABQ1GLM8</accession>
<keyword evidence="2" id="KW-1185">Reference proteome</keyword>
<name>A0ABQ1GLM8_9SPHN</name>
<dbReference type="EMBL" id="BMDW01000007">
    <property type="protein sequence ID" value="GGA45919.1"/>
    <property type="molecule type" value="Genomic_DNA"/>
</dbReference>